<sequence>MGTVAGAGLTELTELTKQPERRKKAMWVGAKSRMPEVDPSHGRDKTPEATDPEDLIPEAKTQSKESKDFSWLAQKVEERGILKKVAEGGMGEEEKDARTQGGAEIIIKFGYGKYGYVAHEAAVKSGLAPLLSYSLLVGRMWIVVMEPLEAGFKPCDELTGLTDQYKAAVAAAVRTFYKLDLVHNGDLHASNVFVKSEK</sequence>
<keyword evidence="3" id="KW-1185">Reference proteome</keyword>
<evidence type="ECO:0000313" key="3">
    <source>
        <dbReference type="Proteomes" id="UP001218218"/>
    </source>
</evidence>
<dbReference type="Proteomes" id="UP001218218">
    <property type="component" value="Unassembled WGS sequence"/>
</dbReference>
<gene>
    <name evidence="2" type="ORF">DFH08DRAFT_797531</name>
</gene>
<organism evidence="2 3">
    <name type="scientific">Mycena albidolilacea</name>
    <dbReference type="NCBI Taxonomy" id="1033008"/>
    <lineage>
        <taxon>Eukaryota</taxon>
        <taxon>Fungi</taxon>
        <taxon>Dikarya</taxon>
        <taxon>Basidiomycota</taxon>
        <taxon>Agaricomycotina</taxon>
        <taxon>Agaricomycetes</taxon>
        <taxon>Agaricomycetidae</taxon>
        <taxon>Agaricales</taxon>
        <taxon>Marasmiineae</taxon>
        <taxon>Mycenaceae</taxon>
        <taxon>Mycena</taxon>
    </lineage>
</organism>
<evidence type="ECO:0000313" key="2">
    <source>
        <dbReference type="EMBL" id="KAJ7366591.1"/>
    </source>
</evidence>
<evidence type="ECO:0000256" key="1">
    <source>
        <dbReference type="SAM" id="MobiDB-lite"/>
    </source>
</evidence>
<accession>A0AAD7F530</accession>
<comment type="caution">
    <text evidence="2">The sequence shown here is derived from an EMBL/GenBank/DDBJ whole genome shotgun (WGS) entry which is preliminary data.</text>
</comment>
<reference evidence="2" key="1">
    <citation type="submission" date="2023-03" db="EMBL/GenBank/DDBJ databases">
        <title>Massive genome expansion in bonnet fungi (Mycena s.s.) driven by repeated elements and novel gene families across ecological guilds.</title>
        <authorList>
            <consortium name="Lawrence Berkeley National Laboratory"/>
            <person name="Harder C.B."/>
            <person name="Miyauchi S."/>
            <person name="Viragh M."/>
            <person name="Kuo A."/>
            <person name="Thoen E."/>
            <person name="Andreopoulos B."/>
            <person name="Lu D."/>
            <person name="Skrede I."/>
            <person name="Drula E."/>
            <person name="Henrissat B."/>
            <person name="Morin E."/>
            <person name="Kohler A."/>
            <person name="Barry K."/>
            <person name="LaButti K."/>
            <person name="Morin E."/>
            <person name="Salamov A."/>
            <person name="Lipzen A."/>
            <person name="Mereny Z."/>
            <person name="Hegedus B."/>
            <person name="Baldrian P."/>
            <person name="Stursova M."/>
            <person name="Weitz H."/>
            <person name="Taylor A."/>
            <person name="Grigoriev I.V."/>
            <person name="Nagy L.G."/>
            <person name="Martin F."/>
            <person name="Kauserud H."/>
        </authorList>
    </citation>
    <scope>NUCLEOTIDE SEQUENCE</scope>
    <source>
        <strain evidence="2">CBHHK002</strain>
    </source>
</reference>
<feature type="compositionally biased region" description="Basic and acidic residues" evidence="1">
    <location>
        <begin position="33"/>
        <end position="48"/>
    </location>
</feature>
<name>A0AAD7F530_9AGAR</name>
<dbReference type="AlphaFoldDB" id="A0AAD7F530"/>
<proteinExistence type="predicted"/>
<dbReference type="EMBL" id="JARIHO010000002">
    <property type="protein sequence ID" value="KAJ7366591.1"/>
    <property type="molecule type" value="Genomic_DNA"/>
</dbReference>
<evidence type="ECO:0008006" key="4">
    <source>
        <dbReference type="Google" id="ProtNLM"/>
    </source>
</evidence>
<feature type="region of interest" description="Disordered" evidence="1">
    <location>
        <begin position="1"/>
        <end position="68"/>
    </location>
</feature>
<protein>
    <recommendedName>
        <fullName evidence="4">Protein kinase domain-containing protein</fullName>
    </recommendedName>
</protein>